<name>A0A8J3QJA4_9ACTN</name>
<dbReference type="EMBL" id="BONY01000103">
    <property type="protein sequence ID" value="GIH10687.1"/>
    <property type="molecule type" value="Genomic_DNA"/>
</dbReference>
<gene>
    <name evidence="2" type="ORF">Rhe02_87540</name>
</gene>
<sequence>MRKRIARRAGTAVMLIAAATLVTASQATTAYAKPCTELWMQVGMDVELSMIATLVGDDSGQGIRGYSVRMETTPTAKFVVVTLTPTTGVCGS</sequence>
<accession>A0A8J3QJA4</accession>
<organism evidence="2 3">
    <name type="scientific">Rhizocola hellebori</name>
    <dbReference type="NCBI Taxonomy" id="1392758"/>
    <lineage>
        <taxon>Bacteria</taxon>
        <taxon>Bacillati</taxon>
        <taxon>Actinomycetota</taxon>
        <taxon>Actinomycetes</taxon>
        <taxon>Micromonosporales</taxon>
        <taxon>Micromonosporaceae</taxon>
        <taxon>Rhizocola</taxon>
    </lineage>
</organism>
<comment type="caution">
    <text evidence="2">The sequence shown here is derived from an EMBL/GenBank/DDBJ whole genome shotgun (WGS) entry which is preliminary data.</text>
</comment>
<reference evidence="2" key="1">
    <citation type="submission" date="2021-01" db="EMBL/GenBank/DDBJ databases">
        <title>Whole genome shotgun sequence of Rhizocola hellebori NBRC 109834.</title>
        <authorList>
            <person name="Komaki H."/>
            <person name="Tamura T."/>
        </authorList>
    </citation>
    <scope>NUCLEOTIDE SEQUENCE</scope>
    <source>
        <strain evidence="2">NBRC 109834</strain>
    </source>
</reference>
<keyword evidence="1" id="KW-0732">Signal</keyword>
<keyword evidence="3" id="KW-1185">Reference proteome</keyword>
<evidence type="ECO:0000313" key="2">
    <source>
        <dbReference type="EMBL" id="GIH10687.1"/>
    </source>
</evidence>
<proteinExistence type="predicted"/>
<evidence type="ECO:0000313" key="3">
    <source>
        <dbReference type="Proteomes" id="UP000612899"/>
    </source>
</evidence>
<dbReference type="Proteomes" id="UP000612899">
    <property type="component" value="Unassembled WGS sequence"/>
</dbReference>
<feature type="chain" id="PRO_5035203129" evidence="1">
    <location>
        <begin position="33"/>
        <end position="92"/>
    </location>
</feature>
<dbReference type="RefSeq" id="WP_203914404.1">
    <property type="nucleotide sequence ID" value="NZ_BONY01000103.1"/>
</dbReference>
<dbReference type="AlphaFoldDB" id="A0A8J3QJA4"/>
<feature type="signal peptide" evidence="1">
    <location>
        <begin position="1"/>
        <end position="32"/>
    </location>
</feature>
<protein>
    <submittedName>
        <fullName evidence="2">Uncharacterized protein</fullName>
    </submittedName>
</protein>
<evidence type="ECO:0000256" key="1">
    <source>
        <dbReference type="SAM" id="SignalP"/>
    </source>
</evidence>